<dbReference type="Pfam" id="PF00176">
    <property type="entry name" value="SNF2-rel_dom"/>
    <property type="match status" value="1"/>
</dbReference>
<dbReference type="FunFam" id="3.40.50.10810:FF:000074">
    <property type="entry name" value="DNA dependent ATPase, putative"/>
    <property type="match status" value="1"/>
</dbReference>
<gene>
    <name evidence="8" type="ORF">C361_06859</name>
</gene>
<dbReference type="InterPro" id="IPR014001">
    <property type="entry name" value="Helicase_ATP-bd"/>
</dbReference>
<evidence type="ECO:0000256" key="5">
    <source>
        <dbReference type="SAM" id="MobiDB-lite"/>
    </source>
</evidence>
<comment type="caution">
    <text evidence="8">The sequence shown here is derived from an EMBL/GenBank/DDBJ whole genome shotgun (WGS) entry which is preliminary data.</text>
</comment>
<dbReference type="PROSITE" id="PS00690">
    <property type="entry name" value="DEAH_ATP_HELICASE"/>
    <property type="match status" value="1"/>
</dbReference>
<dbReference type="PROSITE" id="PS51194">
    <property type="entry name" value="HELICASE_CTER"/>
    <property type="match status" value="1"/>
</dbReference>
<feature type="region of interest" description="Disordered" evidence="5">
    <location>
        <begin position="174"/>
        <end position="197"/>
    </location>
</feature>
<evidence type="ECO:0000256" key="3">
    <source>
        <dbReference type="ARBA" id="ARBA00022801"/>
    </source>
</evidence>
<feature type="compositionally biased region" description="Basic residues" evidence="5">
    <location>
        <begin position="70"/>
        <end position="83"/>
    </location>
</feature>
<dbReference type="Gene3D" id="3.40.50.10810">
    <property type="entry name" value="Tandem AAA-ATPase domain"/>
    <property type="match status" value="1"/>
</dbReference>
<dbReference type="GO" id="GO:0005524">
    <property type="term" value="F:ATP binding"/>
    <property type="evidence" value="ECO:0007669"/>
    <property type="project" value="InterPro"/>
</dbReference>
<dbReference type="InterPro" id="IPR000330">
    <property type="entry name" value="SNF2_N"/>
</dbReference>
<evidence type="ECO:0000259" key="7">
    <source>
        <dbReference type="PROSITE" id="PS51194"/>
    </source>
</evidence>
<dbReference type="InterPro" id="IPR002464">
    <property type="entry name" value="DNA/RNA_helicase_DEAH_CS"/>
</dbReference>
<proteinExistence type="predicted"/>
<dbReference type="SMART" id="SM00490">
    <property type="entry name" value="HELICc"/>
    <property type="match status" value="1"/>
</dbReference>
<feature type="domain" description="Helicase C-terminal" evidence="7">
    <location>
        <begin position="702"/>
        <end position="863"/>
    </location>
</feature>
<dbReference type="Gene3D" id="3.40.50.300">
    <property type="entry name" value="P-loop containing nucleotide triphosphate hydrolases"/>
    <property type="match status" value="1"/>
</dbReference>
<feature type="domain" description="Helicase ATP-binding" evidence="6">
    <location>
        <begin position="330"/>
        <end position="513"/>
    </location>
</feature>
<dbReference type="InterPro" id="IPR001650">
    <property type="entry name" value="Helicase_C-like"/>
</dbReference>
<feature type="region of interest" description="Disordered" evidence="5">
    <location>
        <begin position="1051"/>
        <end position="1105"/>
    </location>
</feature>
<evidence type="ECO:0000256" key="1">
    <source>
        <dbReference type="ARBA" id="ARBA00004123"/>
    </source>
</evidence>
<dbReference type="InterPro" id="IPR027417">
    <property type="entry name" value="P-loop_NTPase"/>
</dbReference>
<keyword evidence="3" id="KW-0378">Hydrolase</keyword>
<dbReference type="AlphaFoldDB" id="A0A854Q510"/>
<dbReference type="GO" id="GO:0016787">
    <property type="term" value="F:hydrolase activity"/>
    <property type="evidence" value="ECO:0007669"/>
    <property type="project" value="UniProtKB-KW"/>
</dbReference>
<keyword evidence="2" id="KW-0547">Nucleotide-binding</keyword>
<feature type="compositionally biased region" description="Polar residues" evidence="5">
    <location>
        <begin position="177"/>
        <end position="189"/>
    </location>
</feature>
<keyword evidence="4" id="KW-0067">ATP-binding</keyword>
<dbReference type="InterPro" id="IPR049730">
    <property type="entry name" value="SNF2/RAD54-like_C"/>
</dbReference>
<evidence type="ECO:0000256" key="2">
    <source>
        <dbReference type="ARBA" id="ARBA00022741"/>
    </source>
</evidence>
<protein>
    <submittedName>
        <fullName evidence="8">DNA dependent ATPase</fullName>
    </submittedName>
</protein>
<accession>A0A854Q510</accession>
<dbReference type="GO" id="GO:0005634">
    <property type="term" value="C:nucleus"/>
    <property type="evidence" value="ECO:0007669"/>
    <property type="project" value="UniProtKB-SubCell"/>
</dbReference>
<dbReference type="InterPro" id="IPR050496">
    <property type="entry name" value="SNF2_RAD54_helicase_repair"/>
</dbReference>
<dbReference type="InterPro" id="IPR038718">
    <property type="entry name" value="SNF2-like_sf"/>
</dbReference>
<dbReference type="OrthoDB" id="413460at2759"/>
<evidence type="ECO:0000259" key="6">
    <source>
        <dbReference type="PROSITE" id="PS51192"/>
    </source>
</evidence>
<dbReference type="PROSITE" id="PS51192">
    <property type="entry name" value="HELICASE_ATP_BIND_1"/>
    <property type="match status" value="1"/>
</dbReference>
<dbReference type="Proteomes" id="UP000199727">
    <property type="component" value="Unassembled WGS sequence"/>
</dbReference>
<sequence>MMNDPGPESQTLHYTYLSLVQALLSDAHMSSKKPLLSIRAEPISDDDFDIESRALAEEYAEAREKGSNVKTRRQGMVGKHRSKQSGASYQRRGVQNKVGTESIDSSDDDDGEVVVRRKRKGLREEMAYEGQVVLEFNPLYRLAGLSEPKKGQEDEAPSLKNLISSHKREALMANPSLRASETSASNVTSQKEKEGSSDIEILSDEEVFGLSAEVVTQNPEPRNASPSPTDEIFDSDEVVFQPVELKSKIFPPSKKIQSSSPVETPISSQSSYVFWNCDNIPSHKPNFPMDDQQLSVKSFILDQETKDIKIPTSINRFLREYQRAGAKFLYDAYKQGKGAVLGDDMGLGKTVQVISFLSAIMRKTGTYVDHQRRKRTIRESAVDVSPRHWPTALIICPKSLISNWCRELDIWGYFEYAVWKSDNWRDVQQKFLHGYLDLMIVSYDVARLDIQHIKDLPLSAVIVDEAHRLKEPMSQTTLALKSIQCQVCFALTGTLVQNRIDEMWSVLDFVHRGWAGTYRQWKEFAVSPIKKGHQVEGTAAEVVRAIMTIGVMTQRILPHFYLRRDKRLIAHELPEKKDLVVFCPLASRQIVAYRALIESDDVVNIQARNRPCPCGSGKRAILCCEGKEHNSNMKEILFQYLSALRKVANHFGLLYDHKDDNRHTRMVNRKLFKICTGHEPTSRSDYTLEEALDPENCGKWNLLKKLLIQWRNEPVKNKVLIFSSSVRLLKIISRFISTSPSLSGFEFDALTGEASGTERQEMIDRFQDLEKDHFIMLISTRAGGVGLNLTAANKVVIFDPSWNPADDLQAMDRAFRIGQKRTVEVYRLVGQGTIEELIYERQVQKQQSARQLNNGTLEPRIYQGYDRATNVKDQAELFGVHNLFLFDPNGFAPANLGVHVAKDNFLEESTSLTENEGEVDEVDEDEDIKSGIRAGSSRTTSQSQRHRKGRKKDKGKEKKGEQMEETADMVQSLLEDAPTPPQDAKEVDILTELGFNSLFHENAFGDSAEEREIFEKGLKILENNPMLAKSIKANSLTKTQRRTARKPAMALGPGLEPIIRREPKKVKKESKRSRLMEGHEDEGVGVRREKRRKGESSKNLVELSD</sequence>
<comment type="subcellular location">
    <subcellularLocation>
        <location evidence="1">Nucleus</location>
    </subcellularLocation>
</comment>
<feature type="compositionally biased region" description="Acidic residues" evidence="5">
    <location>
        <begin position="915"/>
        <end position="927"/>
    </location>
</feature>
<name>A0A854Q510_CRYNE</name>
<dbReference type="PANTHER" id="PTHR45629">
    <property type="entry name" value="SNF2/RAD54 FAMILY MEMBER"/>
    <property type="match status" value="1"/>
</dbReference>
<dbReference type="Pfam" id="PF00271">
    <property type="entry name" value="Helicase_C"/>
    <property type="match status" value="1"/>
</dbReference>
<feature type="compositionally biased region" description="Basic residues" evidence="5">
    <location>
        <begin position="1062"/>
        <end position="1071"/>
    </location>
</feature>
<dbReference type="CDD" id="cd18793">
    <property type="entry name" value="SF2_C_SNF"/>
    <property type="match status" value="1"/>
</dbReference>
<dbReference type="SMART" id="SM00487">
    <property type="entry name" value="DEXDc"/>
    <property type="match status" value="1"/>
</dbReference>
<dbReference type="PANTHER" id="PTHR45629:SF7">
    <property type="entry name" value="DNA EXCISION REPAIR PROTEIN ERCC-6-RELATED"/>
    <property type="match status" value="1"/>
</dbReference>
<evidence type="ECO:0000256" key="4">
    <source>
        <dbReference type="ARBA" id="ARBA00022840"/>
    </source>
</evidence>
<evidence type="ECO:0000313" key="9">
    <source>
        <dbReference type="Proteomes" id="UP000199727"/>
    </source>
</evidence>
<evidence type="ECO:0000313" key="8">
    <source>
        <dbReference type="EMBL" id="OXG10821.1"/>
    </source>
</evidence>
<reference evidence="8 9" key="1">
    <citation type="submission" date="2017-06" db="EMBL/GenBank/DDBJ databases">
        <title>Global population genomics of the pathogenic fungus Cryptococcus neoformans var. grubii.</title>
        <authorList>
            <person name="Cuomo C."/>
            <person name="Litvintseva A."/>
            <person name="Chen Y."/>
            <person name="Young S."/>
            <person name="Zeng Q."/>
            <person name="Chapman S."/>
            <person name="Gujja S."/>
            <person name="Saif S."/>
            <person name="Birren B."/>
        </authorList>
    </citation>
    <scope>NUCLEOTIDE SEQUENCE [LARGE SCALE GENOMIC DNA]</scope>
    <source>
        <strain evidence="8 9">Tu259-1</strain>
    </source>
</reference>
<dbReference type="EMBL" id="AMKT01000101">
    <property type="protein sequence ID" value="OXG10821.1"/>
    <property type="molecule type" value="Genomic_DNA"/>
</dbReference>
<feature type="compositionally biased region" description="Basic residues" evidence="5">
    <location>
        <begin position="944"/>
        <end position="953"/>
    </location>
</feature>
<dbReference type="SUPFAM" id="SSF52540">
    <property type="entry name" value="P-loop containing nucleoside triphosphate hydrolases"/>
    <property type="match status" value="2"/>
</dbReference>
<feature type="region of interest" description="Disordered" evidence="5">
    <location>
        <begin position="61"/>
        <end position="112"/>
    </location>
</feature>
<feature type="compositionally biased region" description="Basic and acidic residues" evidence="5">
    <location>
        <begin position="1072"/>
        <end position="1096"/>
    </location>
</feature>
<feature type="region of interest" description="Disordered" evidence="5">
    <location>
        <begin position="909"/>
        <end position="968"/>
    </location>
</feature>
<organism evidence="8 9">
    <name type="scientific">Cryptococcus neoformans Tu259-1</name>
    <dbReference type="NCBI Taxonomy" id="1230072"/>
    <lineage>
        <taxon>Eukaryota</taxon>
        <taxon>Fungi</taxon>
        <taxon>Dikarya</taxon>
        <taxon>Basidiomycota</taxon>
        <taxon>Agaricomycotina</taxon>
        <taxon>Tremellomycetes</taxon>
        <taxon>Tremellales</taxon>
        <taxon>Cryptococcaceae</taxon>
        <taxon>Cryptococcus</taxon>
        <taxon>Cryptococcus neoformans species complex</taxon>
    </lineage>
</organism>